<accession>A0A2I2FUI8</accession>
<gene>
    <name evidence="1" type="ORF">P170DRAFT_440583</name>
</gene>
<dbReference type="AlphaFoldDB" id="A0A2I2FUI8"/>
<dbReference type="EMBL" id="MSFO01000009">
    <property type="protein sequence ID" value="PLB44271.1"/>
    <property type="molecule type" value="Genomic_DNA"/>
</dbReference>
<name>A0A2I2FUI8_9EURO</name>
<evidence type="ECO:0000313" key="1">
    <source>
        <dbReference type="EMBL" id="PLB44271.1"/>
    </source>
</evidence>
<keyword evidence="2" id="KW-1185">Reference proteome</keyword>
<dbReference type="GeneID" id="36557812"/>
<proteinExistence type="predicted"/>
<protein>
    <submittedName>
        <fullName evidence="1">Uncharacterized protein</fullName>
    </submittedName>
</protein>
<reference evidence="1 2" key="1">
    <citation type="submission" date="2016-12" db="EMBL/GenBank/DDBJ databases">
        <title>The genomes of Aspergillus section Nigri reveals drivers in fungal speciation.</title>
        <authorList>
            <consortium name="DOE Joint Genome Institute"/>
            <person name="Vesth T.C."/>
            <person name="Nybo J."/>
            <person name="Theobald S."/>
            <person name="Brandl J."/>
            <person name="Frisvad J.C."/>
            <person name="Nielsen K.F."/>
            <person name="Lyhne E.K."/>
            <person name="Kogle M.E."/>
            <person name="Kuo A."/>
            <person name="Riley R."/>
            <person name="Clum A."/>
            <person name="Nolan M."/>
            <person name="Lipzen A."/>
            <person name="Salamov A."/>
            <person name="Henrissat B."/>
            <person name="Wiebenga A."/>
            <person name="De Vries R.P."/>
            <person name="Grigoriev I.V."/>
            <person name="Mortensen U.H."/>
            <person name="Andersen M.R."/>
            <person name="Baker S.E."/>
        </authorList>
    </citation>
    <scope>NUCLEOTIDE SEQUENCE [LARGE SCALE GENOMIC DNA]</scope>
    <source>
        <strain evidence="1 2">IBT 23096</strain>
    </source>
</reference>
<dbReference type="Proteomes" id="UP000234275">
    <property type="component" value="Unassembled WGS sequence"/>
</dbReference>
<comment type="caution">
    <text evidence="1">The sequence shown here is derived from an EMBL/GenBank/DDBJ whole genome shotgun (WGS) entry which is preliminary data.</text>
</comment>
<dbReference type="VEuPathDB" id="FungiDB:P170DRAFT_440583"/>
<evidence type="ECO:0000313" key="2">
    <source>
        <dbReference type="Proteomes" id="UP000234275"/>
    </source>
</evidence>
<dbReference type="RefSeq" id="XP_024699573.1">
    <property type="nucleotide sequence ID" value="XM_024850113.1"/>
</dbReference>
<organism evidence="1 2">
    <name type="scientific">Aspergillus steynii IBT 23096</name>
    <dbReference type="NCBI Taxonomy" id="1392250"/>
    <lineage>
        <taxon>Eukaryota</taxon>
        <taxon>Fungi</taxon>
        <taxon>Dikarya</taxon>
        <taxon>Ascomycota</taxon>
        <taxon>Pezizomycotina</taxon>
        <taxon>Eurotiomycetes</taxon>
        <taxon>Eurotiomycetidae</taxon>
        <taxon>Eurotiales</taxon>
        <taxon>Aspergillaceae</taxon>
        <taxon>Aspergillus</taxon>
        <taxon>Aspergillus subgen. Circumdati</taxon>
    </lineage>
</organism>
<sequence length="52" mass="5555">MRITVQETGNKWALGNTSSVGLDFASKSSLCISFNSADSPFSPTSSRTNLSR</sequence>